<sequence length="231" mass="25453">MTIRYRFTDRHGGTGSPPYDTFNLARHVGDHPADVSRNRARLKENLGMETIVWMEQVHGARIEVVTSMHLETVPACDAIVTDNPDIALAVMVADCIPILMYDATKGVVAAVHAGRNGTFLKIAPKTVRTLQERFGCTPTDIRVVMGPSIHACCYEIGDDLAAVVEKNFGKGYMNGRSLDLQKLNRDQLTEAGVGEGNIEISEVCTCCDHDYFSYRREGTTGRFAGVIWMEG</sequence>
<evidence type="ECO:0000313" key="11">
    <source>
        <dbReference type="EMBL" id="BDY13142.1"/>
    </source>
</evidence>
<evidence type="ECO:0000256" key="3">
    <source>
        <dbReference type="ARBA" id="ARBA00022679"/>
    </source>
</evidence>
<dbReference type="Gene3D" id="3.60.140.10">
    <property type="entry name" value="CNF1/YfiH-like putative cysteine hydrolases"/>
    <property type="match status" value="1"/>
</dbReference>
<dbReference type="InterPro" id="IPR003730">
    <property type="entry name" value="Cu_polyphenol_OxRdtase"/>
</dbReference>
<dbReference type="PANTHER" id="PTHR30616">
    <property type="entry name" value="UNCHARACTERIZED PROTEIN YFIH"/>
    <property type="match status" value="1"/>
</dbReference>
<keyword evidence="12" id="KW-1185">Reference proteome</keyword>
<evidence type="ECO:0000256" key="1">
    <source>
        <dbReference type="ARBA" id="ARBA00000553"/>
    </source>
</evidence>
<evidence type="ECO:0000256" key="7">
    <source>
        <dbReference type="ARBA" id="ARBA00047989"/>
    </source>
</evidence>
<evidence type="ECO:0000256" key="9">
    <source>
        <dbReference type="ARBA" id="ARBA00049893"/>
    </source>
</evidence>
<protein>
    <recommendedName>
        <fullName evidence="10">Purine nucleoside phosphorylase</fullName>
    </recommendedName>
</protein>
<organism evidence="11 12">
    <name type="scientific">Hydrogenimonas cancrithermarum</name>
    <dbReference type="NCBI Taxonomy" id="2993563"/>
    <lineage>
        <taxon>Bacteria</taxon>
        <taxon>Pseudomonadati</taxon>
        <taxon>Campylobacterota</taxon>
        <taxon>Epsilonproteobacteria</taxon>
        <taxon>Campylobacterales</taxon>
        <taxon>Hydrogenimonadaceae</taxon>
        <taxon>Hydrogenimonas</taxon>
    </lineage>
</organism>
<keyword evidence="5" id="KW-0378">Hydrolase</keyword>
<comment type="similarity">
    <text evidence="2 10">Belongs to the purine nucleoside phosphorylase YfiH/LACC1 family.</text>
</comment>
<dbReference type="EMBL" id="AP027370">
    <property type="protein sequence ID" value="BDY13142.1"/>
    <property type="molecule type" value="Genomic_DNA"/>
</dbReference>
<accession>A0ABN6WY95</accession>
<dbReference type="InterPro" id="IPR038371">
    <property type="entry name" value="Cu_polyphenol_OxRdtase_sf"/>
</dbReference>
<keyword evidence="3" id="KW-0808">Transferase</keyword>
<evidence type="ECO:0000256" key="4">
    <source>
        <dbReference type="ARBA" id="ARBA00022723"/>
    </source>
</evidence>
<dbReference type="Pfam" id="PF02578">
    <property type="entry name" value="Cu-oxidase_4"/>
    <property type="match status" value="1"/>
</dbReference>
<dbReference type="CDD" id="cd16833">
    <property type="entry name" value="YfiH"/>
    <property type="match status" value="1"/>
</dbReference>
<evidence type="ECO:0000256" key="8">
    <source>
        <dbReference type="ARBA" id="ARBA00048968"/>
    </source>
</evidence>
<keyword evidence="4" id="KW-0479">Metal-binding</keyword>
<evidence type="ECO:0000256" key="10">
    <source>
        <dbReference type="RuleBase" id="RU361274"/>
    </source>
</evidence>
<dbReference type="RefSeq" id="WP_286336112.1">
    <property type="nucleotide sequence ID" value="NZ_AP027370.1"/>
</dbReference>
<dbReference type="NCBIfam" id="TIGR00726">
    <property type="entry name" value="peptidoglycan editing factor PgeF"/>
    <property type="match status" value="1"/>
</dbReference>
<dbReference type="SUPFAM" id="SSF64438">
    <property type="entry name" value="CNF1/YfiH-like putative cysteine hydrolases"/>
    <property type="match status" value="1"/>
</dbReference>
<reference evidence="11 12" key="1">
    <citation type="submission" date="2023-03" db="EMBL/GenBank/DDBJ databases">
        <title>Description of Hydrogenimonas sp. ISO32.</title>
        <authorList>
            <person name="Mino S."/>
            <person name="Fukazawa S."/>
            <person name="Sawabe T."/>
        </authorList>
    </citation>
    <scope>NUCLEOTIDE SEQUENCE [LARGE SCALE GENOMIC DNA]</scope>
    <source>
        <strain evidence="11 12">ISO32</strain>
    </source>
</reference>
<evidence type="ECO:0000313" key="12">
    <source>
        <dbReference type="Proteomes" id="UP001321445"/>
    </source>
</evidence>
<dbReference type="InterPro" id="IPR011324">
    <property type="entry name" value="Cytotoxic_necrot_fac-like_cat"/>
</dbReference>
<comment type="catalytic activity">
    <reaction evidence="8">
        <text>adenosine + phosphate = alpha-D-ribose 1-phosphate + adenine</text>
        <dbReference type="Rhea" id="RHEA:27642"/>
        <dbReference type="ChEBI" id="CHEBI:16335"/>
        <dbReference type="ChEBI" id="CHEBI:16708"/>
        <dbReference type="ChEBI" id="CHEBI:43474"/>
        <dbReference type="ChEBI" id="CHEBI:57720"/>
        <dbReference type="EC" id="2.4.2.1"/>
    </reaction>
    <physiologicalReaction direction="left-to-right" evidence="8">
        <dbReference type="Rhea" id="RHEA:27643"/>
    </physiologicalReaction>
</comment>
<name>A0ABN6WY95_9BACT</name>
<dbReference type="Proteomes" id="UP001321445">
    <property type="component" value="Chromosome"/>
</dbReference>
<dbReference type="PANTHER" id="PTHR30616:SF2">
    <property type="entry name" value="PURINE NUCLEOSIDE PHOSPHORYLASE LACC1"/>
    <property type="match status" value="1"/>
</dbReference>
<gene>
    <name evidence="11" type="primary">yfiH</name>
    <name evidence="11" type="ORF">HCR_14540</name>
</gene>
<comment type="catalytic activity">
    <reaction evidence="7">
        <text>adenosine + H2O + H(+) = inosine + NH4(+)</text>
        <dbReference type="Rhea" id="RHEA:24408"/>
        <dbReference type="ChEBI" id="CHEBI:15377"/>
        <dbReference type="ChEBI" id="CHEBI:15378"/>
        <dbReference type="ChEBI" id="CHEBI:16335"/>
        <dbReference type="ChEBI" id="CHEBI:17596"/>
        <dbReference type="ChEBI" id="CHEBI:28938"/>
        <dbReference type="EC" id="3.5.4.4"/>
    </reaction>
    <physiologicalReaction direction="left-to-right" evidence="7">
        <dbReference type="Rhea" id="RHEA:24409"/>
    </physiologicalReaction>
</comment>
<comment type="catalytic activity">
    <reaction evidence="1">
        <text>inosine + phosphate = alpha-D-ribose 1-phosphate + hypoxanthine</text>
        <dbReference type="Rhea" id="RHEA:27646"/>
        <dbReference type="ChEBI" id="CHEBI:17368"/>
        <dbReference type="ChEBI" id="CHEBI:17596"/>
        <dbReference type="ChEBI" id="CHEBI:43474"/>
        <dbReference type="ChEBI" id="CHEBI:57720"/>
        <dbReference type="EC" id="2.4.2.1"/>
    </reaction>
    <physiologicalReaction direction="left-to-right" evidence="1">
        <dbReference type="Rhea" id="RHEA:27647"/>
    </physiologicalReaction>
</comment>
<evidence type="ECO:0000256" key="2">
    <source>
        <dbReference type="ARBA" id="ARBA00007353"/>
    </source>
</evidence>
<comment type="catalytic activity">
    <reaction evidence="9">
        <text>S-methyl-5'-thioadenosine + phosphate = 5-(methylsulfanyl)-alpha-D-ribose 1-phosphate + adenine</text>
        <dbReference type="Rhea" id="RHEA:11852"/>
        <dbReference type="ChEBI" id="CHEBI:16708"/>
        <dbReference type="ChEBI" id="CHEBI:17509"/>
        <dbReference type="ChEBI" id="CHEBI:43474"/>
        <dbReference type="ChEBI" id="CHEBI:58533"/>
        <dbReference type="EC" id="2.4.2.28"/>
    </reaction>
    <physiologicalReaction direction="left-to-right" evidence="9">
        <dbReference type="Rhea" id="RHEA:11853"/>
    </physiologicalReaction>
</comment>
<keyword evidence="6" id="KW-0862">Zinc</keyword>
<evidence type="ECO:0000256" key="5">
    <source>
        <dbReference type="ARBA" id="ARBA00022801"/>
    </source>
</evidence>
<proteinExistence type="inferred from homology"/>
<evidence type="ECO:0000256" key="6">
    <source>
        <dbReference type="ARBA" id="ARBA00022833"/>
    </source>
</evidence>